<evidence type="ECO:0000313" key="1">
    <source>
        <dbReference type="EMBL" id="CAI0426003.1"/>
    </source>
</evidence>
<evidence type="ECO:0000313" key="2">
    <source>
        <dbReference type="Proteomes" id="UP001154282"/>
    </source>
</evidence>
<dbReference type="Proteomes" id="UP001154282">
    <property type="component" value="Unassembled WGS sequence"/>
</dbReference>
<dbReference type="PANTHER" id="PTHR11439:SF517">
    <property type="entry name" value="CYSTEINE-RICH RLK (RECEPTOR-LIKE PROTEIN KINASE) 8"/>
    <property type="match status" value="1"/>
</dbReference>
<accession>A0AAV0KW75</accession>
<dbReference type="AlphaFoldDB" id="A0AAV0KW75"/>
<keyword evidence="2" id="KW-1185">Reference proteome</keyword>
<organism evidence="1 2">
    <name type="scientific">Linum tenue</name>
    <dbReference type="NCBI Taxonomy" id="586396"/>
    <lineage>
        <taxon>Eukaryota</taxon>
        <taxon>Viridiplantae</taxon>
        <taxon>Streptophyta</taxon>
        <taxon>Embryophyta</taxon>
        <taxon>Tracheophyta</taxon>
        <taxon>Spermatophyta</taxon>
        <taxon>Magnoliopsida</taxon>
        <taxon>eudicotyledons</taxon>
        <taxon>Gunneridae</taxon>
        <taxon>Pentapetalae</taxon>
        <taxon>rosids</taxon>
        <taxon>fabids</taxon>
        <taxon>Malpighiales</taxon>
        <taxon>Linaceae</taxon>
        <taxon>Linum</taxon>
    </lineage>
</organism>
<dbReference type="CDD" id="cd09272">
    <property type="entry name" value="RNase_HI_RT_Ty1"/>
    <property type="match status" value="1"/>
</dbReference>
<gene>
    <name evidence="1" type="ORF">LITE_LOCUS20605</name>
</gene>
<sequence length="111" mass="12410">MFSVCLLSRYMDSPTRQHLLAAKRVLRYLKGKIKHGIWYKRNHGEEVKLLGYTNSDYAGDSNDRKNTSGCAFFLAGAAISWASKKQPVVTLSTTEAEFVAAAYSASQCIWL</sequence>
<reference evidence="1" key="1">
    <citation type="submission" date="2022-08" db="EMBL/GenBank/DDBJ databases">
        <authorList>
            <person name="Gutierrez-Valencia J."/>
        </authorList>
    </citation>
    <scope>NUCLEOTIDE SEQUENCE</scope>
</reference>
<proteinExistence type="predicted"/>
<comment type="caution">
    <text evidence="1">The sequence shown here is derived from an EMBL/GenBank/DDBJ whole genome shotgun (WGS) entry which is preliminary data.</text>
</comment>
<dbReference type="PANTHER" id="PTHR11439">
    <property type="entry name" value="GAG-POL-RELATED RETROTRANSPOSON"/>
    <property type="match status" value="1"/>
</dbReference>
<dbReference type="EMBL" id="CAMGYJ010000005">
    <property type="protein sequence ID" value="CAI0426003.1"/>
    <property type="molecule type" value="Genomic_DNA"/>
</dbReference>
<protein>
    <submittedName>
        <fullName evidence="1">Uncharacterized protein</fullName>
    </submittedName>
</protein>
<name>A0AAV0KW75_9ROSI</name>